<proteinExistence type="predicted"/>
<evidence type="ECO:0000313" key="2">
    <source>
        <dbReference type="Proteomes" id="UP000571950"/>
    </source>
</evidence>
<dbReference type="Proteomes" id="UP000571950">
    <property type="component" value="Unassembled WGS sequence"/>
</dbReference>
<dbReference type="AlphaFoldDB" id="A0A7W6BMH3"/>
<gene>
    <name evidence="1" type="ORF">GGR43_003579</name>
</gene>
<comment type="caution">
    <text evidence="1">The sequence shown here is derived from an EMBL/GenBank/DDBJ whole genome shotgun (WGS) entry which is preliminary data.</text>
</comment>
<name>A0A7W6BMH3_9SPHN</name>
<dbReference type="EMBL" id="JACIDT010000015">
    <property type="protein sequence ID" value="MBB3927842.1"/>
    <property type="molecule type" value="Genomic_DNA"/>
</dbReference>
<sequence length="82" mass="9328">MTTLTHWYTAASPGDRITYATARNVTLHPTQEVREARKLYDQGKVDLVQRRVTGGYEYIAVKRRVPAKVEYENSFAAALGRL</sequence>
<dbReference type="RefSeq" id="WP_188073304.1">
    <property type="nucleotide sequence ID" value="NZ_BSPS01000180.1"/>
</dbReference>
<protein>
    <submittedName>
        <fullName evidence="1">Uncharacterized protein</fullName>
    </submittedName>
</protein>
<evidence type="ECO:0000313" key="1">
    <source>
        <dbReference type="EMBL" id="MBB3927842.1"/>
    </source>
</evidence>
<reference evidence="1 2" key="1">
    <citation type="submission" date="2020-08" db="EMBL/GenBank/DDBJ databases">
        <title>Genomic Encyclopedia of Type Strains, Phase IV (KMG-IV): sequencing the most valuable type-strain genomes for metagenomic binning, comparative biology and taxonomic classification.</title>
        <authorList>
            <person name="Goeker M."/>
        </authorList>
    </citation>
    <scope>NUCLEOTIDE SEQUENCE [LARGE SCALE GENOMIC DNA]</scope>
    <source>
        <strain evidence="1 2">DSM 26189</strain>
    </source>
</reference>
<keyword evidence="2" id="KW-1185">Reference proteome</keyword>
<accession>A0A7W6BMH3</accession>
<organism evidence="1 2">
    <name type="scientific">Sphingobium jiangsuense</name>
    <dbReference type="NCBI Taxonomy" id="870476"/>
    <lineage>
        <taxon>Bacteria</taxon>
        <taxon>Pseudomonadati</taxon>
        <taxon>Pseudomonadota</taxon>
        <taxon>Alphaproteobacteria</taxon>
        <taxon>Sphingomonadales</taxon>
        <taxon>Sphingomonadaceae</taxon>
        <taxon>Sphingobium</taxon>
    </lineage>
</organism>